<keyword evidence="3" id="KW-0804">Transcription</keyword>
<keyword evidence="8" id="KW-1185">Reference proteome</keyword>
<dbReference type="PROSITE" id="PS51088">
    <property type="entry name" value="TEA_2"/>
    <property type="match status" value="1"/>
</dbReference>
<dbReference type="GO" id="GO:0048568">
    <property type="term" value="P:embryonic organ development"/>
    <property type="evidence" value="ECO:0007669"/>
    <property type="project" value="TreeGrafter"/>
</dbReference>
<evidence type="ECO:0000313" key="7">
    <source>
        <dbReference type="EMBL" id="KAJ7376627.1"/>
    </source>
</evidence>
<keyword evidence="2" id="KW-0805">Transcription regulation</keyword>
<comment type="subcellular location">
    <subcellularLocation>
        <location evidence="1">Nucleus</location>
    </subcellularLocation>
</comment>
<dbReference type="InterPro" id="IPR038096">
    <property type="entry name" value="TEA/ATTS_sf"/>
</dbReference>
<dbReference type="GO" id="GO:0000978">
    <property type="term" value="F:RNA polymerase II cis-regulatory region sequence-specific DNA binding"/>
    <property type="evidence" value="ECO:0007669"/>
    <property type="project" value="TreeGrafter"/>
</dbReference>
<dbReference type="GO" id="GO:0035329">
    <property type="term" value="P:hippo signaling"/>
    <property type="evidence" value="ECO:0007669"/>
    <property type="project" value="TreeGrafter"/>
</dbReference>
<dbReference type="InterPro" id="IPR000818">
    <property type="entry name" value="TEA/ATTS_dom"/>
</dbReference>
<dbReference type="SMART" id="SM00426">
    <property type="entry name" value="TEA"/>
    <property type="match status" value="1"/>
</dbReference>
<sequence>MSGEAEGLWTGEIETSFQEALAIYPPCGRQKIMLSTKDKMYGRNELIARYILMKTGKVRTRKQVASHIQVLARKKIRQFQSRIKEKTYINDGLQEMMTMSSAEILSPVIHHAGDRGYEAPSCSDIPPGPPPALLQCYSTPGPSQHGQLMVEIARPRTPPKLQFPITREHQAGMPEFTPPRTPPNKLETNFHDSALQSSLTWEVPDITQELNYRETQEDYPPQYSNCAGNNASAWRAIPEIIYSSRCKDEPVISTCVLGVSASSLPETPTFDDYLVYDADQTCPSIDFSDM</sequence>
<dbReference type="GO" id="GO:0005634">
    <property type="term" value="C:nucleus"/>
    <property type="evidence" value="ECO:0007669"/>
    <property type="project" value="UniProtKB-SubCell"/>
</dbReference>
<dbReference type="EMBL" id="MU826394">
    <property type="protein sequence ID" value="KAJ7376627.1"/>
    <property type="molecule type" value="Genomic_DNA"/>
</dbReference>
<feature type="DNA-binding region" description="TEA" evidence="5">
    <location>
        <begin position="2"/>
        <end position="78"/>
    </location>
</feature>
<proteinExistence type="predicted"/>
<dbReference type="InterPro" id="IPR050937">
    <property type="entry name" value="TEC1_TEAD_TF"/>
</dbReference>
<dbReference type="Proteomes" id="UP001163046">
    <property type="component" value="Unassembled WGS sequence"/>
</dbReference>
<comment type="caution">
    <text evidence="7">The sequence shown here is derived from an EMBL/GenBank/DDBJ whole genome shotgun (WGS) entry which is preliminary data.</text>
</comment>
<reference evidence="7" key="1">
    <citation type="submission" date="2023-01" db="EMBL/GenBank/DDBJ databases">
        <title>Genome assembly of the deep-sea coral Lophelia pertusa.</title>
        <authorList>
            <person name="Herrera S."/>
            <person name="Cordes E."/>
        </authorList>
    </citation>
    <scope>NUCLEOTIDE SEQUENCE</scope>
    <source>
        <strain evidence="7">USNM1676648</strain>
        <tissue evidence="7">Polyp</tissue>
    </source>
</reference>
<keyword evidence="4" id="KW-0539">Nucleus</keyword>
<evidence type="ECO:0000259" key="6">
    <source>
        <dbReference type="PROSITE" id="PS51088"/>
    </source>
</evidence>
<gene>
    <name evidence="7" type="ORF">OS493_033505</name>
</gene>
<dbReference type="GO" id="GO:0000981">
    <property type="term" value="F:DNA-binding transcription factor activity, RNA polymerase II-specific"/>
    <property type="evidence" value="ECO:0007669"/>
    <property type="project" value="TreeGrafter"/>
</dbReference>
<dbReference type="OrthoDB" id="10006572at2759"/>
<dbReference type="Gene3D" id="6.10.20.40">
    <property type="entry name" value="TEA/ATTS domain"/>
    <property type="match status" value="1"/>
</dbReference>
<evidence type="ECO:0000256" key="1">
    <source>
        <dbReference type="ARBA" id="ARBA00004123"/>
    </source>
</evidence>
<organism evidence="7 8">
    <name type="scientific">Desmophyllum pertusum</name>
    <dbReference type="NCBI Taxonomy" id="174260"/>
    <lineage>
        <taxon>Eukaryota</taxon>
        <taxon>Metazoa</taxon>
        <taxon>Cnidaria</taxon>
        <taxon>Anthozoa</taxon>
        <taxon>Hexacorallia</taxon>
        <taxon>Scleractinia</taxon>
        <taxon>Caryophylliina</taxon>
        <taxon>Caryophylliidae</taxon>
        <taxon>Desmophyllum</taxon>
    </lineage>
</organism>
<evidence type="ECO:0000313" key="8">
    <source>
        <dbReference type="Proteomes" id="UP001163046"/>
    </source>
</evidence>
<evidence type="ECO:0000256" key="3">
    <source>
        <dbReference type="ARBA" id="ARBA00023163"/>
    </source>
</evidence>
<evidence type="ECO:0000256" key="2">
    <source>
        <dbReference type="ARBA" id="ARBA00023015"/>
    </source>
</evidence>
<dbReference type="PRINTS" id="PR00065">
    <property type="entry name" value="TEADOMAIN"/>
</dbReference>
<protein>
    <recommendedName>
        <fullName evidence="6">TEA domain-containing protein</fullName>
    </recommendedName>
</protein>
<accession>A0A9W9Z7W0</accession>
<feature type="domain" description="TEA" evidence="6">
    <location>
        <begin position="2"/>
        <end position="78"/>
    </location>
</feature>
<dbReference type="GO" id="GO:0005667">
    <property type="term" value="C:transcription regulator complex"/>
    <property type="evidence" value="ECO:0007669"/>
    <property type="project" value="TreeGrafter"/>
</dbReference>
<dbReference type="AlphaFoldDB" id="A0A9W9Z7W0"/>
<dbReference type="PANTHER" id="PTHR11834">
    <property type="entry name" value="TRANSCRIPTIONAL ENHANCER FACTOR TEF RELATED"/>
    <property type="match status" value="1"/>
</dbReference>
<name>A0A9W9Z7W0_9CNID</name>
<evidence type="ECO:0000256" key="4">
    <source>
        <dbReference type="ARBA" id="ARBA00023242"/>
    </source>
</evidence>
<evidence type="ECO:0000256" key="5">
    <source>
        <dbReference type="PROSITE-ProRule" id="PRU00505"/>
    </source>
</evidence>
<dbReference type="Pfam" id="PF01285">
    <property type="entry name" value="TEA"/>
    <property type="match status" value="1"/>
</dbReference>
<dbReference type="PANTHER" id="PTHR11834:SF0">
    <property type="entry name" value="PROTEIN SCALLOPED"/>
    <property type="match status" value="1"/>
</dbReference>